<dbReference type="OrthoDB" id="190958at2759"/>
<dbReference type="Pfam" id="PF03371">
    <property type="entry name" value="PRP38"/>
    <property type="match status" value="1"/>
</dbReference>
<evidence type="ECO:0000256" key="6">
    <source>
        <dbReference type="ARBA" id="ARBA00023242"/>
    </source>
</evidence>
<dbReference type="GO" id="GO:0000398">
    <property type="term" value="P:mRNA splicing, via spliceosome"/>
    <property type="evidence" value="ECO:0007669"/>
    <property type="project" value="UniProtKB-UniRule"/>
</dbReference>
<evidence type="ECO:0000256" key="5">
    <source>
        <dbReference type="ARBA" id="ARBA00023187"/>
    </source>
</evidence>
<dbReference type="AlphaFoldDB" id="A0A9P0QLJ8"/>
<evidence type="ECO:0000256" key="1">
    <source>
        <dbReference type="ARBA" id="ARBA00004123"/>
    </source>
</evidence>
<evidence type="ECO:0000256" key="3">
    <source>
        <dbReference type="ARBA" id="ARBA00022664"/>
    </source>
</evidence>
<evidence type="ECO:0000256" key="2">
    <source>
        <dbReference type="ARBA" id="ARBA00006164"/>
    </source>
</evidence>
<evidence type="ECO:0000256" key="7">
    <source>
        <dbReference type="RuleBase" id="RU367025"/>
    </source>
</evidence>
<evidence type="ECO:0000256" key="4">
    <source>
        <dbReference type="ARBA" id="ARBA00022728"/>
    </source>
</evidence>
<gene>
    <name evidence="9" type="ORF">CLIB1423_02S07426</name>
</gene>
<feature type="compositionally biased region" description="Acidic residues" evidence="8">
    <location>
        <begin position="202"/>
        <end position="219"/>
    </location>
</feature>
<comment type="function">
    <text evidence="7">Required for pre-mRNA splicing.</text>
</comment>
<sequence length="219" mass="25830">MENKRRQATYNDKRVTTNLSHIVERIVRDRILDSLFYKQYLYLTNESTILPIIIQNVKYLAGTDAMGRPSPFICCLLRLLELKPSREIVELCLNQSQFKYLTAIMLTYVRFAFATTEGDVEIYQLLESFYPDYRKLRFQLKYPQTIDGKQLRYTIGYIDDWVYQLLTKERVLDLILPRIRSRSSLEDSGELEVRVWNTGESPTEDENSTDDSDYESDSD</sequence>
<keyword evidence="10" id="KW-1185">Reference proteome</keyword>
<name>A0A9P0QLJ8_9ASCO</name>
<comment type="caution">
    <text evidence="9">The sequence shown here is derived from an EMBL/GenBank/DDBJ whole genome shotgun (WGS) entry which is preliminary data.</text>
</comment>
<evidence type="ECO:0000313" key="9">
    <source>
        <dbReference type="EMBL" id="CAH2350889.1"/>
    </source>
</evidence>
<feature type="region of interest" description="Disordered" evidence="8">
    <location>
        <begin position="187"/>
        <end position="219"/>
    </location>
</feature>
<protein>
    <recommendedName>
        <fullName evidence="7">Pre-mRNA-splicing factor 38</fullName>
    </recommendedName>
</protein>
<accession>A0A9P0QLJ8</accession>
<dbReference type="GO" id="GO:0005681">
    <property type="term" value="C:spliceosomal complex"/>
    <property type="evidence" value="ECO:0007669"/>
    <property type="project" value="UniProtKB-KW"/>
</dbReference>
<evidence type="ECO:0000256" key="8">
    <source>
        <dbReference type="SAM" id="MobiDB-lite"/>
    </source>
</evidence>
<dbReference type="EMBL" id="CAKXYY010000002">
    <property type="protein sequence ID" value="CAH2350889.1"/>
    <property type="molecule type" value="Genomic_DNA"/>
</dbReference>
<organism evidence="9 10">
    <name type="scientific">[Candida] railenensis</name>
    <dbReference type="NCBI Taxonomy" id="45579"/>
    <lineage>
        <taxon>Eukaryota</taxon>
        <taxon>Fungi</taxon>
        <taxon>Dikarya</taxon>
        <taxon>Ascomycota</taxon>
        <taxon>Saccharomycotina</taxon>
        <taxon>Pichiomycetes</taxon>
        <taxon>Debaryomycetaceae</taxon>
        <taxon>Kurtzmaniella</taxon>
    </lineage>
</organism>
<comment type="similarity">
    <text evidence="2 7">Belongs to the PRP38 family.</text>
</comment>
<dbReference type="InterPro" id="IPR005037">
    <property type="entry name" value="PRP38"/>
</dbReference>
<reference evidence="9" key="1">
    <citation type="submission" date="2022-03" db="EMBL/GenBank/DDBJ databases">
        <authorList>
            <person name="Legras J.-L."/>
            <person name="Devillers H."/>
            <person name="Grondin C."/>
        </authorList>
    </citation>
    <scope>NUCLEOTIDE SEQUENCE</scope>
    <source>
        <strain evidence="9">CLIB 1423</strain>
    </source>
</reference>
<proteinExistence type="inferred from homology"/>
<keyword evidence="6 7" id="KW-0539">Nucleus</keyword>
<keyword evidence="4 7" id="KW-0747">Spliceosome</keyword>
<dbReference type="Proteomes" id="UP000837801">
    <property type="component" value="Unassembled WGS sequence"/>
</dbReference>
<comment type="subcellular location">
    <subcellularLocation>
        <location evidence="1 7">Nucleus</location>
    </subcellularLocation>
</comment>
<dbReference type="PANTHER" id="PTHR23142">
    <property type="entry name" value="PRE-MRNA-SPLICING FACTOR 38A-RELATED"/>
    <property type="match status" value="1"/>
</dbReference>
<keyword evidence="3 7" id="KW-0507">mRNA processing</keyword>
<evidence type="ECO:0000313" key="10">
    <source>
        <dbReference type="Proteomes" id="UP000837801"/>
    </source>
</evidence>
<keyword evidence="5 7" id="KW-0508">mRNA splicing</keyword>